<reference evidence="7 8" key="1">
    <citation type="journal article" date="2015" name="BMC Genomics">
        <title>Comparative genomics and metabolic profiling of the genus Lysobacter.</title>
        <authorList>
            <person name="de Bruijn I."/>
            <person name="Cheng X."/>
            <person name="de Jager V."/>
            <person name="Exposito R.G."/>
            <person name="Watrous J."/>
            <person name="Patel N."/>
            <person name="Postma J."/>
            <person name="Dorrestein P.C."/>
            <person name="Kobayashi D."/>
            <person name="Raaijmakers J.M."/>
        </authorList>
    </citation>
    <scope>NUCLEOTIDE SEQUENCE [LARGE SCALE GENOMIC DNA]</scope>
    <source>
        <strain evidence="7 8">76</strain>
    </source>
</reference>
<feature type="domain" description="EamA" evidence="6">
    <location>
        <begin position="7"/>
        <end position="133"/>
    </location>
</feature>
<feature type="transmembrane region" description="Helical" evidence="5">
    <location>
        <begin position="64"/>
        <end position="82"/>
    </location>
</feature>
<keyword evidence="8" id="KW-1185">Reference proteome</keyword>
<protein>
    <submittedName>
        <fullName evidence="7">EamA-like transporter family protein</fullName>
    </submittedName>
</protein>
<dbReference type="eggNOG" id="COG0697">
    <property type="taxonomic scope" value="Bacteria"/>
</dbReference>
<dbReference type="InterPro" id="IPR050638">
    <property type="entry name" value="AA-Vitamin_Transporters"/>
</dbReference>
<comment type="subcellular location">
    <subcellularLocation>
        <location evidence="1">Membrane</location>
        <topology evidence="1">Multi-pass membrane protein</topology>
    </subcellularLocation>
</comment>
<keyword evidence="3 5" id="KW-1133">Transmembrane helix</keyword>
<evidence type="ECO:0000256" key="2">
    <source>
        <dbReference type="ARBA" id="ARBA00022692"/>
    </source>
</evidence>
<dbReference type="InterPro" id="IPR000620">
    <property type="entry name" value="EamA_dom"/>
</dbReference>
<gene>
    <name evidence="7" type="ORF">LA76x_4874</name>
</gene>
<organism evidence="7 8">
    <name type="scientific">Lysobacter antibioticus</name>
    <dbReference type="NCBI Taxonomy" id="84531"/>
    <lineage>
        <taxon>Bacteria</taxon>
        <taxon>Pseudomonadati</taxon>
        <taxon>Pseudomonadota</taxon>
        <taxon>Gammaproteobacteria</taxon>
        <taxon>Lysobacterales</taxon>
        <taxon>Lysobacteraceae</taxon>
        <taxon>Lysobacter</taxon>
    </lineage>
</organism>
<evidence type="ECO:0000259" key="6">
    <source>
        <dbReference type="Pfam" id="PF00892"/>
    </source>
</evidence>
<feature type="transmembrane region" description="Helical" evidence="5">
    <location>
        <begin position="146"/>
        <end position="165"/>
    </location>
</feature>
<evidence type="ECO:0000256" key="4">
    <source>
        <dbReference type="ARBA" id="ARBA00023136"/>
    </source>
</evidence>
<feature type="transmembrane region" description="Helical" evidence="5">
    <location>
        <begin position="236"/>
        <end position="254"/>
    </location>
</feature>
<feature type="transmembrane region" description="Helical" evidence="5">
    <location>
        <begin position="33"/>
        <end position="52"/>
    </location>
</feature>
<feature type="transmembrane region" description="Helical" evidence="5">
    <location>
        <begin position="205"/>
        <end position="229"/>
    </location>
</feature>
<evidence type="ECO:0000256" key="5">
    <source>
        <dbReference type="SAM" id="Phobius"/>
    </source>
</evidence>
<dbReference type="RefSeq" id="WP_057919543.1">
    <property type="nucleotide sequence ID" value="NZ_CP011129.1"/>
</dbReference>
<keyword evidence="4 5" id="KW-0472">Membrane</keyword>
<dbReference type="GO" id="GO:0016020">
    <property type="term" value="C:membrane"/>
    <property type="evidence" value="ECO:0007669"/>
    <property type="project" value="UniProtKB-SubCell"/>
</dbReference>
<accession>A0A0S2FHM9</accession>
<name>A0A0S2FHM9_LYSAN</name>
<dbReference type="PATRIC" id="fig|84531.8.peg.4863"/>
<dbReference type="PANTHER" id="PTHR32322">
    <property type="entry name" value="INNER MEMBRANE TRANSPORTER"/>
    <property type="match status" value="1"/>
</dbReference>
<dbReference type="AlphaFoldDB" id="A0A0S2FHM9"/>
<dbReference type="EMBL" id="CP011129">
    <property type="protein sequence ID" value="ALN82977.1"/>
    <property type="molecule type" value="Genomic_DNA"/>
</dbReference>
<proteinExistence type="predicted"/>
<keyword evidence="2 5" id="KW-0812">Transmembrane</keyword>
<feature type="transmembrane region" description="Helical" evidence="5">
    <location>
        <begin position="123"/>
        <end position="140"/>
    </location>
</feature>
<evidence type="ECO:0000256" key="3">
    <source>
        <dbReference type="ARBA" id="ARBA00022989"/>
    </source>
</evidence>
<dbReference type="InterPro" id="IPR037185">
    <property type="entry name" value="EmrE-like"/>
</dbReference>
<feature type="transmembrane region" description="Helical" evidence="5">
    <location>
        <begin position="7"/>
        <end position="27"/>
    </location>
</feature>
<evidence type="ECO:0000313" key="7">
    <source>
        <dbReference type="EMBL" id="ALN82977.1"/>
    </source>
</evidence>
<dbReference type="Proteomes" id="UP000060787">
    <property type="component" value="Chromosome"/>
</dbReference>
<dbReference type="PANTHER" id="PTHR32322:SF9">
    <property type="entry name" value="AMINO-ACID METABOLITE EFFLUX PUMP-RELATED"/>
    <property type="match status" value="1"/>
</dbReference>
<dbReference type="KEGG" id="lab:LA76x_4874"/>
<sequence length="296" mass="30924">MSRRAWWLFLALGVIWGVPYLLIRIAVADVSPVSVAFGRTLIGAALLLPIAAARGALRPLLSHWRPLLAFTVVEISIPWWLLGYAETRINSSTAGLLIATVPVMTAGLMALSGHEKLDGRRLVGLTVGLAGVGALVGLDIDVSNGWAMAAALATALGYALGPIIISRYLSDVPPLGVIAASLALAAMAYLPFMLSAWPARITVEAAGAVAILGVVCTALAFLLFFALIAEAGPARATVITYVNPLVALLLGVTLLHEPLTYGMCAGFVLVLLGSFLATTRSPPAEPSRADPVEQRD</sequence>
<dbReference type="SUPFAM" id="SSF103481">
    <property type="entry name" value="Multidrug resistance efflux transporter EmrE"/>
    <property type="match status" value="2"/>
</dbReference>
<feature type="transmembrane region" description="Helical" evidence="5">
    <location>
        <begin position="94"/>
        <end position="111"/>
    </location>
</feature>
<evidence type="ECO:0000256" key="1">
    <source>
        <dbReference type="ARBA" id="ARBA00004141"/>
    </source>
</evidence>
<feature type="transmembrane region" description="Helical" evidence="5">
    <location>
        <begin position="260"/>
        <end position="278"/>
    </location>
</feature>
<dbReference type="Pfam" id="PF00892">
    <property type="entry name" value="EamA"/>
    <property type="match status" value="2"/>
</dbReference>
<feature type="domain" description="EamA" evidence="6">
    <location>
        <begin position="146"/>
        <end position="278"/>
    </location>
</feature>
<evidence type="ECO:0000313" key="8">
    <source>
        <dbReference type="Proteomes" id="UP000060787"/>
    </source>
</evidence>
<feature type="transmembrane region" description="Helical" evidence="5">
    <location>
        <begin position="177"/>
        <end position="199"/>
    </location>
</feature>